<proteinExistence type="inferred from homology"/>
<dbReference type="CDD" id="cd14515">
    <property type="entry name" value="DUSP3-like"/>
    <property type="match status" value="1"/>
</dbReference>
<dbReference type="OrthoDB" id="253091at2759"/>
<dbReference type="GO" id="GO:0043409">
    <property type="term" value="P:negative regulation of MAPK cascade"/>
    <property type="evidence" value="ECO:0007669"/>
    <property type="project" value="TreeGrafter"/>
</dbReference>
<dbReference type="AlphaFoldDB" id="A0A0K2U708"/>
<dbReference type="GO" id="GO:0004725">
    <property type="term" value="F:protein tyrosine phosphatase activity"/>
    <property type="evidence" value="ECO:0007669"/>
    <property type="project" value="UniProtKB-EC"/>
</dbReference>
<comment type="catalytic activity">
    <reaction evidence="3">
        <text>O-phospho-L-threonyl-[protein] + H2O = L-threonyl-[protein] + phosphate</text>
        <dbReference type="Rhea" id="RHEA:47004"/>
        <dbReference type="Rhea" id="RHEA-COMP:11060"/>
        <dbReference type="Rhea" id="RHEA-COMP:11605"/>
        <dbReference type="ChEBI" id="CHEBI:15377"/>
        <dbReference type="ChEBI" id="CHEBI:30013"/>
        <dbReference type="ChEBI" id="CHEBI:43474"/>
        <dbReference type="ChEBI" id="CHEBI:61977"/>
        <dbReference type="EC" id="3.1.3.16"/>
    </reaction>
</comment>
<dbReference type="InterPro" id="IPR029021">
    <property type="entry name" value="Prot-tyrosine_phosphatase-like"/>
</dbReference>
<feature type="domain" description="Tyrosine-protein phosphatase" evidence="4">
    <location>
        <begin position="48"/>
        <end position="197"/>
    </location>
</feature>
<dbReference type="PRINTS" id="PR01908">
    <property type="entry name" value="ADSPHPHTASE"/>
</dbReference>
<comment type="catalytic activity">
    <reaction evidence="3">
        <text>O-phospho-L-seryl-[protein] + H2O = L-seryl-[protein] + phosphate</text>
        <dbReference type="Rhea" id="RHEA:20629"/>
        <dbReference type="Rhea" id="RHEA-COMP:9863"/>
        <dbReference type="Rhea" id="RHEA-COMP:11604"/>
        <dbReference type="ChEBI" id="CHEBI:15377"/>
        <dbReference type="ChEBI" id="CHEBI:29999"/>
        <dbReference type="ChEBI" id="CHEBI:43474"/>
        <dbReference type="ChEBI" id="CHEBI:83421"/>
        <dbReference type="EC" id="3.1.3.16"/>
    </reaction>
</comment>
<dbReference type="Pfam" id="PF00782">
    <property type="entry name" value="DSPc"/>
    <property type="match status" value="1"/>
</dbReference>
<comment type="function">
    <text evidence="3">Dual specificity phosphatase able to dephosphorylate phosphotyrosine, phosphoserine and phosphothreonine residues, with a preference for phosphotyrosine as a substrate.</text>
</comment>
<reference evidence="6" key="1">
    <citation type="submission" date="2014-05" db="EMBL/GenBank/DDBJ databases">
        <authorList>
            <person name="Chronopoulou M."/>
        </authorList>
    </citation>
    <scope>NUCLEOTIDE SEQUENCE</scope>
    <source>
        <tissue evidence="6">Whole organism</tissue>
    </source>
</reference>
<dbReference type="InterPro" id="IPR020422">
    <property type="entry name" value="TYR_PHOSPHATASE_DUAL_dom"/>
</dbReference>
<feature type="active site" description="Phosphocysteine intermediate" evidence="2">
    <location>
        <position position="142"/>
    </location>
</feature>
<dbReference type="EC" id="3.1.3.16" evidence="3"/>
<organism evidence="6">
    <name type="scientific">Lepeophtheirus salmonis</name>
    <name type="common">Salmon louse</name>
    <name type="synonym">Caligus salmonis</name>
    <dbReference type="NCBI Taxonomy" id="72036"/>
    <lineage>
        <taxon>Eukaryota</taxon>
        <taxon>Metazoa</taxon>
        <taxon>Ecdysozoa</taxon>
        <taxon>Arthropoda</taxon>
        <taxon>Crustacea</taxon>
        <taxon>Multicrustacea</taxon>
        <taxon>Hexanauplia</taxon>
        <taxon>Copepoda</taxon>
        <taxon>Siphonostomatoida</taxon>
        <taxon>Caligidae</taxon>
        <taxon>Lepeophtheirus</taxon>
    </lineage>
</organism>
<evidence type="ECO:0000256" key="3">
    <source>
        <dbReference type="RuleBase" id="RU366038"/>
    </source>
</evidence>
<dbReference type="InterPro" id="IPR020405">
    <property type="entry name" value="Atypical_DUSP_subfamA"/>
</dbReference>
<dbReference type="GO" id="GO:0008138">
    <property type="term" value="F:protein tyrosine/serine/threonine phosphatase activity"/>
    <property type="evidence" value="ECO:0007669"/>
    <property type="project" value="UniProtKB-UniRule"/>
</dbReference>
<dbReference type="Gene3D" id="3.90.190.10">
    <property type="entry name" value="Protein tyrosine phosphatase superfamily"/>
    <property type="match status" value="1"/>
</dbReference>
<evidence type="ECO:0000256" key="2">
    <source>
        <dbReference type="PIRSR" id="PIRSR620405-1"/>
    </source>
</evidence>
<comment type="similarity">
    <text evidence="1 3">Belongs to the protein-tyrosine phosphatase family. Non-receptor class dual specificity subfamily.</text>
</comment>
<accession>A0A0K2U708</accession>
<name>A0A0K2U708_LEPSM</name>
<dbReference type="InterPro" id="IPR000340">
    <property type="entry name" value="Dual-sp_phosphatase_cat-dom"/>
</dbReference>
<dbReference type="EC" id="3.1.3.48" evidence="3"/>
<keyword evidence="3" id="KW-0904">Protein phosphatase</keyword>
<dbReference type="PANTHER" id="PTHR45682">
    <property type="entry name" value="AGAP008228-PA"/>
    <property type="match status" value="1"/>
</dbReference>
<evidence type="ECO:0000313" key="6">
    <source>
        <dbReference type="EMBL" id="CDW34013.1"/>
    </source>
</evidence>
<sequence>MSYNLYNEDGHKSLWNIVSDLKEVLATPVDLSNKQPPVLYDDSKRLVNMTEIMENLYIGDEGAAKNAFYLKKVGISHVLNTAEGTRNGLVDTNAKFYKPFGINYKGLKLLDVAQTNISMYFQEVSDYIDEALRNGGKVLVNCMMGMSRSSTCVLAYLMLRQNMTAVEALTEVRKHRDIRPNDGFLRQLADLDNKLRRERGLLK</sequence>
<dbReference type="SUPFAM" id="SSF52799">
    <property type="entry name" value="(Phosphotyrosine protein) phosphatases II"/>
    <property type="match status" value="1"/>
</dbReference>
<evidence type="ECO:0000259" key="5">
    <source>
        <dbReference type="PROSITE" id="PS50056"/>
    </source>
</evidence>
<protein>
    <recommendedName>
        <fullName evidence="3">Dual specificity protein phosphatase</fullName>
        <ecNumber evidence="3">3.1.3.16</ecNumber>
        <ecNumber evidence="3">3.1.3.48</ecNumber>
    </recommendedName>
</protein>
<dbReference type="GO" id="GO:0004722">
    <property type="term" value="F:protein serine/threonine phosphatase activity"/>
    <property type="evidence" value="ECO:0007669"/>
    <property type="project" value="UniProtKB-EC"/>
</dbReference>
<dbReference type="SMART" id="SM00195">
    <property type="entry name" value="DSPc"/>
    <property type="match status" value="1"/>
</dbReference>
<keyword evidence="3" id="KW-0378">Hydrolase</keyword>
<dbReference type="GO" id="GO:0005737">
    <property type="term" value="C:cytoplasm"/>
    <property type="evidence" value="ECO:0007669"/>
    <property type="project" value="TreeGrafter"/>
</dbReference>
<evidence type="ECO:0000259" key="4">
    <source>
        <dbReference type="PROSITE" id="PS50054"/>
    </source>
</evidence>
<comment type="catalytic activity">
    <reaction evidence="3">
        <text>O-phospho-L-tyrosyl-[protein] + H2O = L-tyrosyl-[protein] + phosphate</text>
        <dbReference type="Rhea" id="RHEA:10684"/>
        <dbReference type="Rhea" id="RHEA-COMP:10136"/>
        <dbReference type="Rhea" id="RHEA-COMP:20101"/>
        <dbReference type="ChEBI" id="CHEBI:15377"/>
        <dbReference type="ChEBI" id="CHEBI:43474"/>
        <dbReference type="ChEBI" id="CHEBI:46858"/>
        <dbReference type="ChEBI" id="CHEBI:61978"/>
        <dbReference type="EC" id="3.1.3.48"/>
    </reaction>
</comment>
<dbReference type="PRINTS" id="PR01909">
    <property type="entry name" value="ADSPHPHTASEA"/>
</dbReference>
<dbReference type="EMBL" id="HACA01016652">
    <property type="protein sequence ID" value="CDW34013.1"/>
    <property type="molecule type" value="Transcribed_RNA"/>
</dbReference>
<dbReference type="GO" id="GO:0033549">
    <property type="term" value="F:MAP kinase phosphatase activity"/>
    <property type="evidence" value="ECO:0007669"/>
    <property type="project" value="TreeGrafter"/>
</dbReference>
<dbReference type="PROSITE" id="PS50056">
    <property type="entry name" value="TYR_PHOSPHATASE_2"/>
    <property type="match status" value="1"/>
</dbReference>
<dbReference type="PROSITE" id="PS50054">
    <property type="entry name" value="TYR_PHOSPHATASE_DUAL"/>
    <property type="match status" value="1"/>
</dbReference>
<dbReference type="PANTHER" id="PTHR45682:SF5">
    <property type="entry name" value="DUAL SPECIFICITY PROTEIN PHOSPHATASE"/>
    <property type="match status" value="1"/>
</dbReference>
<feature type="domain" description="Tyrosine specific protein phosphatases" evidence="5">
    <location>
        <begin position="118"/>
        <end position="176"/>
    </location>
</feature>
<evidence type="ECO:0000256" key="1">
    <source>
        <dbReference type="ARBA" id="ARBA00008601"/>
    </source>
</evidence>
<dbReference type="InterPro" id="IPR000387">
    <property type="entry name" value="Tyr_Pase_dom"/>
</dbReference>